<evidence type="ECO:0000256" key="3">
    <source>
        <dbReference type="ARBA" id="ARBA00023274"/>
    </source>
</evidence>
<protein>
    <recommendedName>
        <fullName evidence="4 5">Large ribosomal subunit protein uL29</fullName>
    </recommendedName>
</protein>
<dbReference type="GO" id="GO:0006412">
    <property type="term" value="P:translation"/>
    <property type="evidence" value="ECO:0007669"/>
    <property type="project" value="UniProtKB-UniRule"/>
</dbReference>
<dbReference type="SUPFAM" id="SSF46561">
    <property type="entry name" value="Ribosomal protein L29 (L29p)"/>
    <property type="match status" value="1"/>
</dbReference>
<dbReference type="STRING" id="1797985.A2Y83_04405"/>
<keyword evidence="2 5" id="KW-0689">Ribosomal protein</keyword>
<name>A0A1F5S494_9BACT</name>
<dbReference type="AlphaFoldDB" id="A0A1F5S494"/>
<comment type="similarity">
    <text evidence="1 5">Belongs to the universal ribosomal protein uL29 family.</text>
</comment>
<dbReference type="CDD" id="cd00427">
    <property type="entry name" value="Ribosomal_L29_HIP"/>
    <property type="match status" value="1"/>
</dbReference>
<evidence type="ECO:0000256" key="2">
    <source>
        <dbReference type="ARBA" id="ARBA00022980"/>
    </source>
</evidence>
<reference evidence="6 7" key="1">
    <citation type="journal article" date="2016" name="Nat. Commun.">
        <title>Thousands of microbial genomes shed light on interconnected biogeochemical processes in an aquifer system.</title>
        <authorList>
            <person name="Anantharaman K."/>
            <person name="Brown C.T."/>
            <person name="Hug L.A."/>
            <person name="Sharon I."/>
            <person name="Castelle C.J."/>
            <person name="Probst A.J."/>
            <person name="Thomas B.C."/>
            <person name="Singh A."/>
            <person name="Wilkins M.J."/>
            <person name="Karaoz U."/>
            <person name="Brodie E.L."/>
            <person name="Williams K.H."/>
            <person name="Hubbard S.S."/>
            <person name="Banfield J.F."/>
        </authorList>
    </citation>
    <scope>NUCLEOTIDE SEQUENCE [LARGE SCALE GENOMIC DNA]</scope>
</reference>
<proteinExistence type="inferred from homology"/>
<dbReference type="InterPro" id="IPR001854">
    <property type="entry name" value="Ribosomal_uL29"/>
</dbReference>
<dbReference type="Proteomes" id="UP000178323">
    <property type="component" value="Unassembled WGS sequence"/>
</dbReference>
<evidence type="ECO:0000313" key="6">
    <source>
        <dbReference type="EMBL" id="OGF21253.1"/>
    </source>
</evidence>
<dbReference type="Pfam" id="PF00831">
    <property type="entry name" value="Ribosomal_L29"/>
    <property type="match status" value="1"/>
</dbReference>
<dbReference type="NCBIfam" id="TIGR00012">
    <property type="entry name" value="L29"/>
    <property type="match status" value="1"/>
</dbReference>
<dbReference type="GO" id="GO:0005840">
    <property type="term" value="C:ribosome"/>
    <property type="evidence" value="ECO:0007669"/>
    <property type="project" value="UniProtKB-KW"/>
</dbReference>
<keyword evidence="3 5" id="KW-0687">Ribonucleoprotein</keyword>
<sequence>MEITDLKGKSKKALKNLLAEKQAGLIGLKFKIATGSLKNVREIRVIKKDIARIMTFMRAA</sequence>
<evidence type="ECO:0000256" key="1">
    <source>
        <dbReference type="ARBA" id="ARBA00009254"/>
    </source>
</evidence>
<dbReference type="GO" id="GO:0003735">
    <property type="term" value="F:structural constituent of ribosome"/>
    <property type="evidence" value="ECO:0007669"/>
    <property type="project" value="InterPro"/>
</dbReference>
<dbReference type="InterPro" id="IPR036049">
    <property type="entry name" value="Ribosomal_uL29_sf"/>
</dbReference>
<dbReference type="HAMAP" id="MF_00374">
    <property type="entry name" value="Ribosomal_uL29"/>
    <property type="match status" value="1"/>
</dbReference>
<accession>A0A1F5S494</accession>
<evidence type="ECO:0000256" key="5">
    <source>
        <dbReference type="HAMAP-Rule" id="MF_00374"/>
    </source>
</evidence>
<dbReference type="GO" id="GO:1990904">
    <property type="term" value="C:ribonucleoprotein complex"/>
    <property type="evidence" value="ECO:0007669"/>
    <property type="project" value="UniProtKB-KW"/>
</dbReference>
<dbReference type="Gene3D" id="1.10.287.310">
    <property type="match status" value="1"/>
</dbReference>
<comment type="caution">
    <text evidence="6">The sequence shown here is derived from an EMBL/GenBank/DDBJ whole genome shotgun (WGS) entry which is preliminary data.</text>
</comment>
<gene>
    <name evidence="5" type="primary">rpmC</name>
    <name evidence="6" type="ORF">A2Y83_04405</name>
</gene>
<organism evidence="6 7">
    <name type="scientific">Candidatus Falkowbacteria bacterium RBG_13_39_14</name>
    <dbReference type="NCBI Taxonomy" id="1797985"/>
    <lineage>
        <taxon>Bacteria</taxon>
        <taxon>Candidatus Falkowiibacteriota</taxon>
    </lineage>
</organism>
<evidence type="ECO:0000256" key="4">
    <source>
        <dbReference type="ARBA" id="ARBA00035204"/>
    </source>
</evidence>
<dbReference type="EMBL" id="MFFS01000066">
    <property type="protein sequence ID" value="OGF21253.1"/>
    <property type="molecule type" value="Genomic_DNA"/>
</dbReference>
<evidence type="ECO:0000313" key="7">
    <source>
        <dbReference type="Proteomes" id="UP000178323"/>
    </source>
</evidence>